<dbReference type="InterPro" id="IPR005493">
    <property type="entry name" value="RraA/RraA-like"/>
</dbReference>
<evidence type="ECO:0000256" key="9">
    <source>
        <dbReference type="ARBA" id="ARBA00029596"/>
    </source>
</evidence>
<dbReference type="EC" id="4.1.3.17" evidence="5"/>
<dbReference type="Gene3D" id="3.50.30.40">
    <property type="entry name" value="Ribonuclease E inhibitor RraA/RraA-like"/>
    <property type="match status" value="1"/>
</dbReference>
<dbReference type="EC" id="4.1.1.112" evidence="6"/>
<gene>
    <name evidence="14" type="ORF">L0N08_08215</name>
</gene>
<dbReference type="PANTHER" id="PTHR33254">
    <property type="entry name" value="4-HYDROXY-4-METHYL-2-OXOGLUTARATE ALDOLASE 3-RELATED"/>
    <property type="match status" value="1"/>
</dbReference>
<evidence type="ECO:0000313" key="14">
    <source>
        <dbReference type="EMBL" id="MCG4745389.1"/>
    </source>
</evidence>
<evidence type="ECO:0000256" key="12">
    <source>
        <dbReference type="ARBA" id="ARBA00047973"/>
    </source>
</evidence>
<name>A0AAW5BX53_9FIRM</name>
<dbReference type="NCBIfam" id="NF004850">
    <property type="entry name" value="PRK06201.1"/>
    <property type="match status" value="1"/>
</dbReference>
<dbReference type="Proteomes" id="UP001299608">
    <property type="component" value="Unassembled WGS sequence"/>
</dbReference>
<dbReference type="RefSeq" id="WP_117560637.1">
    <property type="nucleotide sequence ID" value="NZ_BAABZL010000001.1"/>
</dbReference>
<feature type="binding site" evidence="13">
    <location>
        <begin position="98"/>
        <end position="101"/>
    </location>
    <ligand>
        <name>substrate</name>
    </ligand>
</feature>
<comment type="subunit">
    <text evidence="4">Homotrimer.</text>
</comment>
<dbReference type="PANTHER" id="PTHR33254:SF4">
    <property type="entry name" value="4-HYDROXY-4-METHYL-2-OXOGLUTARATE ALDOLASE 3-RELATED"/>
    <property type="match status" value="1"/>
</dbReference>
<dbReference type="Pfam" id="PF03737">
    <property type="entry name" value="RraA-like"/>
    <property type="match status" value="1"/>
</dbReference>
<keyword evidence="13" id="KW-0479">Metal-binding</keyword>
<dbReference type="AlphaFoldDB" id="A0AAW5BX53"/>
<comment type="function">
    <text evidence="8">Catalyzes the aldol cleavage of 4-hydroxy-4-methyl-2-oxoglutarate (HMG) into 2 molecules of pyruvate. Also contains a secondary oxaloacetate (OAA) decarboxylase activity due to the common pyruvate enolate transition state formed following C-C bond cleavage in the retro-aldol and decarboxylation reactions.</text>
</comment>
<evidence type="ECO:0000256" key="1">
    <source>
        <dbReference type="ARBA" id="ARBA00001342"/>
    </source>
</evidence>
<evidence type="ECO:0000256" key="11">
    <source>
        <dbReference type="ARBA" id="ARBA00032305"/>
    </source>
</evidence>
<dbReference type="InterPro" id="IPR036704">
    <property type="entry name" value="RraA/RraA-like_sf"/>
</dbReference>
<evidence type="ECO:0000256" key="8">
    <source>
        <dbReference type="ARBA" id="ARBA00025046"/>
    </source>
</evidence>
<evidence type="ECO:0000256" key="2">
    <source>
        <dbReference type="ARBA" id="ARBA00001968"/>
    </source>
</evidence>
<evidence type="ECO:0000256" key="6">
    <source>
        <dbReference type="ARBA" id="ARBA00012947"/>
    </source>
</evidence>
<dbReference type="GO" id="GO:0046872">
    <property type="term" value="F:metal ion binding"/>
    <property type="evidence" value="ECO:0007669"/>
    <property type="project" value="UniProtKB-KW"/>
</dbReference>
<dbReference type="CDD" id="cd16841">
    <property type="entry name" value="RraA_family"/>
    <property type="match status" value="1"/>
</dbReference>
<protein>
    <recommendedName>
        <fullName evidence="7">Putative 4-hydroxy-4-methyl-2-oxoglutarate aldolase</fullName>
        <ecNumber evidence="6">4.1.1.112</ecNumber>
        <ecNumber evidence="5">4.1.3.17</ecNumber>
    </recommendedName>
    <alternativeName>
        <fullName evidence="11">Oxaloacetate decarboxylase</fullName>
    </alternativeName>
    <alternativeName>
        <fullName evidence="9">Regulator of ribonuclease activity homolog</fullName>
    </alternativeName>
    <alternativeName>
        <fullName evidence="10">RraA-like protein</fullName>
    </alternativeName>
</protein>
<comment type="similarity">
    <text evidence="3">Belongs to the class II aldolase/RraA-like family.</text>
</comment>
<evidence type="ECO:0000256" key="13">
    <source>
        <dbReference type="PIRSR" id="PIRSR605493-1"/>
    </source>
</evidence>
<evidence type="ECO:0000256" key="3">
    <source>
        <dbReference type="ARBA" id="ARBA00008621"/>
    </source>
</evidence>
<dbReference type="GeneID" id="97207487"/>
<dbReference type="SUPFAM" id="SSF89562">
    <property type="entry name" value="RraA-like"/>
    <property type="match status" value="1"/>
</dbReference>
<feature type="binding site" evidence="13">
    <location>
        <position position="121"/>
    </location>
    <ligand>
        <name>Mg(2+)</name>
        <dbReference type="ChEBI" id="CHEBI:18420"/>
    </ligand>
</feature>
<proteinExistence type="inferred from homology"/>
<evidence type="ECO:0000256" key="5">
    <source>
        <dbReference type="ARBA" id="ARBA00012213"/>
    </source>
</evidence>
<comment type="catalytic activity">
    <reaction evidence="1">
        <text>4-hydroxy-4-methyl-2-oxoglutarate = 2 pyruvate</text>
        <dbReference type="Rhea" id="RHEA:22748"/>
        <dbReference type="ChEBI" id="CHEBI:15361"/>
        <dbReference type="ChEBI" id="CHEBI:58276"/>
        <dbReference type="EC" id="4.1.3.17"/>
    </reaction>
</comment>
<accession>A0AAW5BX53</accession>
<organism evidence="14 15">
    <name type="scientific">Enterocloster aldenensis</name>
    <dbReference type="NCBI Taxonomy" id="358742"/>
    <lineage>
        <taxon>Bacteria</taxon>
        <taxon>Bacillati</taxon>
        <taxon>Bacillota</taxon>
        <taxon>Clostridia</taxon>
        <taxon>Lachnospirales</taxon>
        <taxon>Lachnospiraceae</taxon>
        <taxon>Enterocloster</taxon>
    </lineage>
</organism>
<dbReference type="GO" id="GO:0047443">
    <property type="term" value="F:4-hydroxy-4-methyl-2-oxoglutarate aldolase activity"/>
    <property type="evidence" value="ECO:0007669"/>
    <property type="project" value="UniProtKB-EC"/>
</dbReference>
<feature type="binding site" evidence="13">
    <location>
        <position position="120"/>
    </location>
    <ligand>
        <name>substrate</name>
    </ligand>
</feature>
<keyword evidence="13" id="KW-0460">Magnesium</keyword>
<comment type="cofactor">
    <cofactor evidence="13">
        <name>Mg(2+)</name>
        <dbReference type="ChEBI" id="CHEBI:18420"/>
    </cofactor>
</comment>
<dbReference type="GO" id="GO:0008948">
    <property type="term" value="F:oxaloacetate decarboxylase activity"/>
    <property type="evidence" value="ECO:0007669"/>
    <property type="project" value="UniProtKB-EC"/>
</dbReference>
<reference evidence="14" key="1">
    <citation type="submission" date="2022-01" db="EMBL/GenBank/DDBJ databases">
        <title>Collection of gut derived symbiotic bacterial strains cultured from healthy donors.</title>
        <authorList>
            <person name="Lin H."/>
            <person name="Kohout C."/>
            <person name="Waligurski E."/>
            <person name="Pamer E.G."/>
        </authorList>
    </citation>
    <scope>NUCLEOTIDE SEQUENCE</scope>
    <source>
        <strain evidence="14">DFI.6.55</strain>
    </source>
</reference>
<evidence type="ECO:0000256" key="4">
    <source>
        <dbReference type="ARBA" id="ARBA00011233"/>
    </source>
</evidence>
<evidence type="ECO:0000256" key="10">
    <source>
        <dbReference type="ARBA" id="ARBA00030169"/>
    </source>
</evidence>
<evidence type="ECO:0000256" key="7">
    <source>
        <dbReference type="ARBA" id="ARBA00016549"/>
    </source>
</evidence>
<dbReference type="EMBL" id="JAKNGE010000008">
    <property type="protein sequence ID" value="MCG4745389.1"/>
    <property type="molecule type" value="Genomic_DNA"/>
</dbReference>
<comment type="caution">
    <text evidence="14">The sequence shown here is derived from an EMBL/GenBank/DDBJ whole genome shotgun (WGS) entry which is preliminary data.</text>
</comment>
<sequence>MSKNIGCRIVTGYKRPSAALVKRFENLPVANIDDCMNRLAAVHQDIRPMNKAKLLGTAFTVKVPQGDNLMFHKAMDMAMPGEVIVIDAGGMDNRAIFGELMINYCKLRGLAGVIVDGTIRDFDTLSQMDFPVYARGINPNGPYKNGPGEIGTTISFGGQIVHPGDIIVGDADGIIIIRPDEAEELADKADAVLIKENGIKETMDKDGTYCRPWVDEKLQELGCEYITY</sequence>
<comment type="cofactor">
    <cofactor evidence="2">
        <name>a divalent metal cation</name>
        <dbReference type="ChEBI" id="CHEBI:60240"/>
    </cofactor>
</comment>
<comment type="catalytic activity">
    <reaction evidence="12">
        <text>oxaloacetate + H(+) = pyruvate + CO2</text>
        <dbReference type="Rhea" id="RHEA:15641"/>
        <dbReference type="ChEBI" id="CHEBI:15361"/>
        <dbReference type="ChEBI" id="CHEBI:15378"/>
        <dbReference type="ChEBI" id="CHEBI:16452"/>
        <dbReference type="ChEBI" id="CHEBI:16526"/>
        <dbReference type="EC" id="4.1.1.112"/>
    </reaction>
</comment>
<evidence type="ECO:0000313" key="15">
    <source>
        <dbReference type="Proteomes" id="UP001299608"/>
    </source>
</evidence>